<dbReference type="InterPro" id="IPR036390">
    <property type="entry name" value="WH_DNA-bd_sf"/>
</dbReference>
<dbReference type="InterPro" id="IPR015424">
    <property type="entry name" value="PyrdxlP-dep_Trfase"/>
</dbReference>
<evidence type="ECO:0000256" key="1">
    <source>
        <dbReference type="ARBA" id="ARBA00005384"/>
    </source>
</evidence>
<evidence type="ECO:0000313" key="8">
    <source>
        <dbReference type="Proteomes" id="UP001518990"/>
    </source>
</evidence>
<gene>
    <name evidence="7" type="ORF">IAI60_08445</name>
</gene>
<dbReference type="SUPFAM" id="SSF46785">
    <property type="entry name" value="Winged helix' DNA-binding domain"/>
    <property type="match status" value="1"/>
</dbReference>
<dbReference type="InterPro" id="IPR000524">
    <property type="entry name" value="Tscrpt_reg_HTH_GntR"/>
</dbReference>
<dbReference type="Gene3D" id="1.10.10.10">
    <property type="entry name" value="Winged helix-like DNA-binding domain superfamily/Winged helix DNA-binding domain"/>
    <property type="match status" value="1"/>
</dbReference>
<evidence type="ECO:0000256" key="2">
    <source>
        <dbReference type="ARBA" id="ARBA00022898"/>
    </source>
</evidence>
<keyword evidence="3" id="KW-0805">Transcription regulation</keyword>
<name>A0ABS3KB17_9PROT</name>
<dbReference type="InterPro" id="IPR015421">
    <property type="entry name" value="PyrdxlP-dep_Trfase_major"/>
</dbReference>
<keyword evidence="7" id="KW-0808">Transferase</keyword>
<dbReference type="GO" id="GO:0008483">
    <property type="term" value="F:transaminase activity"/>
    <property type="evidence" value="ECO:0007669"/>
    <property type="project" value="UniProtKB-KW"/>
</dbReference>
<evidence type="ECO:0000256" key="3">
    <source>
        <dbReference type="ARBA" id="ARBA00023015"/>
    </source>
</evidence>
<keyword evidence="4" id="KW-0238">DNA-binding</keyword>
<reference evidence="7 8" key="1">
    <citation type="submission" date="2020-09" db="EMBL/GenBank/DDBJ databases">
        <title>Roseomonas.</title>
        <authorList>
            <person name="Zhu W."/>
        </authorList>
    </citation>
    <scope>NUCLEOTIDE SEQUENCE [LARGE SCALE GENOMIC DNA]</scope>
    <source>
        <strain evidence="7 8">1311</strain>
    </source>
</reference>
<dbReference type="InterPro" id="IPR004839">
    <property type="entry name" value="Aminotransferase_I/II_large"/>
</dbReference>
<keyword evidence="2" id="KW-0663">Pyridoxal phosphate</keyword>
<dbReference type="CDD" id="cd07377">
    <property type="entry name" value="WHTH_GntR"/>
    <property type="match status" value="1"/>
</dbReference>
<proteinExistence type="inferred from homology"/>
<dbReference type="CDD" id="cd00609">
    <property type="entry name" value="AAT_like"/>
    <property type="match status" value="1"/>
</dbReference>
<dbReference type="PANTHER" id="PTHR46577:SF2">
    <property type="entry name" value="TRANSCRIPTIONAL REGULATORY PROTEIN"/>
    <property type="match status" value="1"/>
</dbReference>
<dbReference type="Pfam" id="PF00392">
    <property type="entry name" value="GntR"/>
    <property type="match status" value="1"/>
</dbReference>
<dbReference type="InterPro" id="IPR051446">
    <property type="entry name" value="HTH_trans_reg/aminotransferase"/>
</dbReference>
<keyword evidence="8" id="KW-1185">Reference proteome</keyword>
<feature type="domain" description="HTH gntR-type" evidence="6">
    <location>
        <begin position="41"/>
        <end position="109"/>
    </location>
</feature>
<sequence length="497" mass="52320">MPPAPEPSSVAAAPVETGEALRVVLGGASRLVLELDRHGPRPLADQIAERLASLIRAGSLTQGTRLPSIRALAGRSGVSIHSVVEAYARLAAMGLSVSRAGSGVYVVRPAAAPAAAPPPEPDPLLPEGAAAAMMDGWDDALAPGSGFLPGAWMEGAWQGGVLNRFARHLPAAMPRPSPPQGGEAIRQQISLKLGMRGILMPPDGVLMTSGATQALDLVMQAHLSPGDTVLVEDPGFFMLFPMLARRGARMVPIPRRADGPCLEAVAAACRSGAPKLFFLQSVLHNPTGWTATASNLHHLLRLAETHGLLLVEDDIYGDLHPGEPVRLIQLDGGASVIYISSFGKLIGGAARLGFLATSAARARELLRAKVMTALTGSGMEELLVLEVLSSGQYRRHVETLRARLSSARGLVTQRLRELGFSIEGGDGGLFLWAEAPEGVPDDLTRRARRQGLFLAAGTLFRPGGRPSRHFRFNVGRSTDPRIPALLRGLLHGGGTPG</sequence>
<keyword evidence="7" id="KW-0032">Aminotransferase</keyword>
<organism evidence="7 8">
    <name type="scientific">Roseomonas marmotae</name>
    <dbReference type="NCBI Taxonomy" id="2768161"/>
    <lineage>
        <taxon>Bacteria</taxon>
        <taxon>Pseudomonadati</taxon>
        <taxon>Pseudomonadota</taxon>
        <taxon>Alphaproteobacteria</taxon>
        <taxon>Acetobacterales</taxon>
        <taxon>Roseomonadaceae</taxon>
        <taxon>Roseomonas</taxon>
    </lineage>
</organism>
<protein>
    <submittedName>
        <fullName evidence="7">PLP-dependent aminotransferase family protein</fullName>
    </submittedName>
</protein>
<keyword evidence="5" id="KW-0804">Transcription</keyword>
<dbReference type="SUPFAM" id="SSF53383">
    <property type="entry name" value="PLP-dependent transferases"/>
    <property type="match status" value="1"/>
</dbReference>
<dbReference type="Gene3D" id="3.40.640.10">
    <property type="entry name" value="Type I PLP-dependent aspartate aminotransferase-like (Major domain)"/>
    <property type="match status" value="1"/>
</dbReference>
<dbReference type="SMART" id="SM00345">
    <property type="entry name" value="HTH_GNTR"/>
    <property type="match status" value="1"/>
</dbReference>
<evidence type="ECO:0000313" key="7">
    <source>
        <dbReference type="EMBL" id="MBO1074637.1"/>
    </source>
</evidence>
<dbReference type="Proteomes" id="UP001518990">
    <property type="component" value="Unassembled WGS sequence"/>
</dbReference>
<evidence type="ECO:0000256" key="4">
    <source>
        <dbReference type="ARBA" id="ARBA00023125"/>
    </source>
</evidence>
<evidence type="ECO:0000259" key="6">
    <source>
        <dbReference type="PROSITE" id="PS50949"/>
    </source>
</evidence>
<accession>A0ABS3KB17</accession>
<dbReference type="PANTHER" id="PTHR46577">
    <property type="entry name" value="HTH-TYPE TRANSCRIPTIONAL REGULATORY PROTEIN GABR"/>
    <property type="match status" value="1"/>
</dbReference>
<evidence type="ECO:0000256" key="5">
    <source>
        <dbReference type="ARBA" id="ARBA00023163"/>
    </source>
</evidence>
<dbReference type="RefSeq" id="WP_207446306.1">
    <property type="nucleotide sequence ID" value="NZ_CP061094.1"/>
</dbReference>
<dbReference type="Pfam" id="PF00155">
    <property type="entry name" value="Aminotran_1_2"/>
    <property type="match status" value="1"/>
</dbReference>
<dbReference type="InterPro" id="IPR036388">
    <property type="entry name" value="WH-like_DNA-bd_sf"/>
</dbReference>
<comment type="caution">
    <text evidence="7">The sequence shown here is derived from an EMBL/GenBank/DDBJ whole genome shotgun (WGS) entry which is preliminary data.</text>
</comment>
<comment type="similarity">
    <text evidence="1">In the C-terminal section; belongs to the class-I pyridoxal-phosphate-dependent aminotransferase family.</text>
</comment>
<dbReference type="PROSITE" id="PS50949">
    <property type="entry name" value="HTH_GNTR"/>
    <property type="match status" value="1"/>
</dbReference>
<dbReference type="EMBL" id="JACTNF010000006">
    <property type="protein sequence ID" value="MBO1074637.1"/>
    <property type="molecule type" value="Genomic_DNA"/>
</dbReference>